<keyword evidence="25" id="KW-1185">Reference proteome</keyword>
<evidence type="ECO:0000256" key="10">
    <source>
        <dbReference type="ARBA" id="ARBA00022741"/>
    </source>
</evidence>
<dbReference type="NCBIfam" id="NF008101">
    <property type="entry name" value="PRK10846.1"/>
    <property type="match status" value="1"/>
</dbReference>
<evidence type="ECO:0000256" key="11">
    <source>
        <dbReference type="ARBA" id="ARBA00022840"/>
    </source>
</evidence>
<dbReference type="InterPro" id="IPR018109">
    <property type="entry name" value="Folylpolyglutamate_synth_CS"/>
</dbReference>
<feature type="domain" description="Mur ligase central" evidence="23">
    <location>
        <begin position="56"/>
        <end position="199"/>
    </location>
</feature>
<dbReference type="STRING" id="349064.SAMN05660429_00523"/>
<evidence type="ECO:0000256" key="18">
    <source>
        <dbReference type="ARBA" id="ARBA00047808"/>
    </source>
</evidence>
<comment type="pathway">
    <text evidence="2">Cofactor biosynthesis; tetrahydrofolate biosynthesis; 7,8-dihydrofolate from 2-amino-4-hydroxy-6-hydroxymethyl-7,8-dihydropteridine diphosphate and 4-aminobenzoate: step 2/2.</text>
</comment>
<dbReference type="GO" id="GO:0005524">
    <property type="term" value="F:ATP binding"/>
    <property type="evidence" value="ECO:0007669"/>
    <property type="project" value="UniProtKB-KW"/>
</dbReference>
<evidence type="ECO:0000256" key="5">
    <source>
        <dbReference type="ARBA" id="ARBA00013023"/>
    </source>
</evidence>
<dbReference type="GO" id="GO:0005737">
    <property type="term" value="C:cytoplasm"/>
    <property type="evidence" value="ECO:0007669"/>
    <property type="project" value="TreeGrafter"/>
</dbReference>
<dbReference type="PANTHER" id="PTHR11136:SF0">
    <property type="entry name" value="DIHYDROFOLATE SYNTHETASE-RELATED"/>
    <property type="match status" value="1"/>
</dbReference>
<protein>
    <recommendedName>
        <fullName evidence="7">Dihydrofolate synthase/folylpolyglutamate synthase</fullName>
        <ecNumber evidence="5">6.3.2.12</ecNumber>
        <ecNumber evidence="6">6.3.2.17</ecNumber>
    </recommendedName>
    <alternativeName>
        <fullName evidence="16">Folylpoly-gamma-glutamate synthetase-dihydrofolate synthetase</fullName>
    </alternativeName>
    <alternativeName>
        <fullName evidence="14">Folylpolyglutamate synthetase</fullName>
    </alternativeName>
    <alternativeName>
        <fullName evidence="15">Tetrahydrofolylpolyglutamate synthase</fullName>
    </alternativeName>
</protein>
<comment type="pathway">
    <text evidence="3">Cofactor biosynthesis; tetrahydrofolylpolyglutamate biosynthesis.</text>
</comment>
<dbReference type="Proteomes" id="UP000199308">
    <property type="component" value="Unassembled WGS sequence"/>
</dbReference>
<dbReference type="InterPro" id="IPR013221">
    <property type="entry name" value="Mur_ligase_cen"/>
</dbReference>
<reference evidence="24 25" key="1">
    <citation type="submission" date="2016-10" db="EMBL/GenBank/DDBJ databases">
        <authorList>
            <person name="de Groot N.N."/>
        </authorList>
    </citation>
    <scope>NUCLEOTIDE SEQUENCE [LARGE SCALE GENOMIC DNA]</scope>
    <source>
        <strain evidence="24 25">DSM 19706</strain>
    </source>
</reference>
<dbReference type="EC" id="6.3.2.17" evidence="6"/>
<proteinExistence type="inferred from homology"/>
<comment type="catalytic activity">
    <reaction evidence="18">
        <text>10-formyltetrahydrofolyl-(gamma-L-Glu)(n) + L-glutamate + ATP = 10-formyltetrahydrofolyl-(gamma-L-Glu)(n+1) + ADP + phosphate + H(+)</text>
        <dbReference type="Rhea" id="RHEA:51904"/>
        <dbReference type="Rhea" id="RHEA-COMP:13088"/>
        <dbReference type="Rhea" id="RHEA-COMP:14300"/>
        <dbReference type="ChEBI" id="CHEBI:15378"/>
        <dbReference type="ChEBI" id="CHEBI:29985"/>
        <dbReference type="ChEBI" id="CHEBI:30616"/>
        <dbReference type="ChEBI" id="CHEBI:43474"/>
        <dbReference type="ChEBI" id="CHEBI:134413"/>
        <dbReference type="ChEBI" id="CHEBI:456216"/>
        <dbReference type="EC" id="6.3.2.17"/>
    </reaction>
</comment>
<feature type="domain" description="Mur ligase C-terminal" evidence="22">
    <location>
        <begin position="290"/>
        <end position="409"/>
    </location>
</feature>
<evidence type="ECO:0000256" key="21">
    <source>
        <dbReference type="PIRNR" id="PIRNR001563"/>
    </source>
</evidence>
<dbReference type="InterPro" id="IPR036565">
    <property type="entry name" value="Mur-like_cat_sf"/>
</dbReference>
<evidence type="ECO:0000256" key="14">
    <source>
        <dbReference type="ARBA" id="ARBA00030048"/>
    </source>
</evidence>
<dbReference type="UniPathway" id="UPA00077">
    <property type="reaction ID" value="UER00157"/>
</dbReference>
<evidence type="ECO:0000256" key="4">
    <source>
        <dbReference type="ARBA" id="ARBA00008276"/>
    </source>
</evidence>
<evidence type="ECO:0000256" key="13">
    <source>
        <dbReference type="ARBA" id="ARBA00022909"/>
    </source>
</evidence>
<evidence type="ECO:0000256" key="17">
    <source>
        <dbReference type="ARBA" id="ARBA00047493"/>
    </source>
</evidence>
<keyword evidence="12" id="KW-0460">Magnesium</keyword>
<evidence type="ECO:0000256" key="12">
    <source>
        <dbReference type="ARBA" id="ARBA00022842"/>
    </source>
</evidence>
<dbReference type="GO" id="GO:0008841">
    <property type="term" value="F:dihydrofolate synthase activity"/>
    <property type="evidence" value="ECO:0007669"/>
    <property type="project" value="UniProtKB-EC"/>
</dbReference>
<evidence type="ECO:0000256" key="8">
    <source>
        <dbReference type="ARBA" id="ARBA00022598"/>
    </source>
</evidence>
<dbReference type="Gene3D" id="3.90.190.20">
    <property type="entry name" value="Mur ligase, C-terminal domain"/>
    <property type="match status" value="1"/>
</dbReference>
<dbReference type="PROSITE" id="PS01012">
    <property type="entry name" value="FOLYLPOLYGLU_SYNT_2"/>
    <property type="match status" value="1"/>
</dbReference>
<dbReference type="InterPro" id="IPR004101">
    <property type="entry name" value="Mur_ligase_C"/>
</dbReference>
<evidence type="ECO:0000256" key="16">
    <source>
        <dbReference type="ARBA" id="ARBA00032510"/>
    </source>
</evidence>
<gene>
    <name evidence="24" type="ORF">SAMN05660429_00523</name>
</gene>
<dbReference type="GO" id="GO:0046872">
    <property type="term" value="F:metal ion binding"/>
    <property type="evidence" value="ECO:0007669"/>
    <property type="project" value="UniProtKB-KW"/>
</dbReference>
<evidence type="ECO:0000256" key="6">
    <source>
        <dbReference type="ARBA" id="ARBA00013025"/>
    </source>
</evidence>
<dbReference type="SUPFAM" id="SSF53244">
    <property type="entry name" value="MurD-like peptide ligases, peptide-binding domain"/>
    <property type="match status" value="1"/>
</dbReference>
<evidence type="ECO:0000256" key="1">
    <source>
        <dbReference type="ARBA" id="ARBA00002714"/>
    </source>
</evidence>
<evidence type="ECO:0000256" key="15">
    <source>
        <dbReference type="ARBA" id="ARBA00030592"/>
    </source>
</evidence>
<dbReference type="Gene3D" id="3.40.1190.10">
    <property type="entry name" value="Mur-like, catalytic domain"/>
    <property type="match status" value="1"/>
</dbReference>
<dbReference type="Pfam" id="PF08245">
    <property type="entry name" value="Mur_ligase_M"/>
    <property type="match status" value="1"/>
</dbReference>
<dbReference type="Pfam" id="PF02875">
    <property type="entry name" value="Mur_ligase_C"/>
    <property type="match status" value="1"/>
</dbReference>
<dbReference type="EC" id="6.3.2.12" evidence="5"/>
<evidence type="ECO:0000256" key="9">
    <source>
        <dbReference type="ARBA" id="ARBA00022723"/>
    </source>
</evidence>
<dbReference type="InterPro" id="IPR036615">
    <property type="entry name" value="Mur_ligase_C_dom_sf"/>
</dbReference>
<evidence type="ECO:0000259" key="23">
    <source>
        <dbReference type="Pfam" id="PF08245"/>
    </source>
</evidence>
<keyword evidence="10 21" id="KW-0547">Nucleotide-binding</keyword>
<evidence type="ECO:0000313" key="25">
    <source>
        <dbReference type="Proteomes" id="UP000199308"/>
    </source>
</evidence>
<keyword evidence="13" id="KW-0289">Folate biosynthesis</keyword>
<dbReference type="GO" id="GO:0004326">
    <property type="term" value="F:tetrahydrofolylpolyglutamate synthase activity"/>
    <property type="evidence" value="ECO:0007669"/>
    <property type="project" value="UniProtKB-EC"/>
</dbReference>
<dbReference type="SUPFAM" id="SSF53623">
    <property type="entry name" value="MurD-like peptide ligases, catalytic domain"/>
    <property type="match status" value="1"/>
</dbReference>
<organism evidence="24 25">
    <name type="scientific">Thalassotalea agarivorans</name>
    <name type="common">Thalassomonas agarivorans</name>
    <dbReference type="NCBI Taxonomy" id="349064"/>
    <lineage>
        <taxon>Bacteria</taxon>
        <taxon>Pseudomonadati</taxon>
        <taxon>Pseudomonadota</taxon>
        <taxon>Gammaproteobacteria</taxon>
        <taxon>Alteromonadales</taxon>
        <taxon>Colwelliaceae</taxon>
        <taxon>Thalassotalea</taxon>
    </lineage>
</organism>
<accession>A0A1H9ZPG7</accession>
<dbReference type="OrthoDB" id="9809356at2"/>
<keyword evidence="8 21" id="KW-0436">Ligase</keyword>
<evidence type="ECO:0000259" key="22">
    <source>
        <dbReference type="Pfam" id="PF02875"/>
    </source>
</evidence>
<dbReference type="EMBL" id="FOHK01000002">
    <property type="protein sequence ID" value="SES83106.1"/>
    <property type="molecule type" value="Genomic_DNA"/>
</dbReference>
<comment type="catalytic activity">
    <reaction evidence="20">
        <text>7,8-dihydropteroate + L-glutamate + ATP = 7,8-dihydrofolate + ADP + phosphate + H(+)</text>
        <dbReference type="Rhea" id="RHEA:23584"/>
        <dbReference type="ChEBI" id="CHEBI:15378"/>
        <dbReference type="ChEBI" id="CHEBI:17839"/>
        <dbReference type="ChEBI" id="CHEBI:29985"/>
        <dbReference type="ChEBI" id="CHEBI:30616"/>
        <dbReference type="ChEBI" id="CHEBI:43474"/>
        <dbReference type="ChEBI" id="CHEBI:57451"/>
        <dbReference type="ChEBI" id="CHEBI:456216"/>
        <dbReference type="EC" id="6.3.2.12"/>
    </reaction>
</comment>
<evidence type="ECO:0000256" key="19">
    <source>
        <dbReference type="ARBA" id="ARBA00049035"/>
    </source>
</evidence>
<keyword evidence="9" id="KW-0479">Metal-binding</keyword>
<dbReference type="InterPro" id="IPR001645">
    <property type="entry name" value="Folylpolyglutamate_synth"/>
</dbReference>
<sequence length="422" mass="46862">MTEKHQKSHLVNQSLAQWLSYLEQIHPTEIDLGLGRITQVAEKLAVDLSFAKVITVAGTNGKGTTCAFLENALLDMKQRVAVYSSPHIHHFNERLRINKQDVSDTPLISAFEAIETARGDISLTYYEYTTLAALLVLMDEKPDVVILEVGLGGRLDATNLIDADIGVITSIDLDHQAFLGNTRELIGAEKAGIFKANKKAVVGDPNAPQSVLTKLDELGLIHNVRGSQFDILDDGNTWQYHAQGYVVKNLTQPCIPRDNVATAITALRALAFEFSEQQINQWIDITRVPGRTEIFHGHCDVMLDVGHNPHAVRYLAGYVKSKGYAKIHAVVGMLKDKEISATLSEIEQYVDHWYFCSLDVPRGATAKEMLSRFAPANQHVNCFDNVIEGYTMALESAQQHDLVLIFGSFFTVAEVRHLLLNE</sequence>
<dbReference type="RefSeq" id="WP_093327447.1">
    <property type="nucleotide sequence ID" value="NZ_AP027363.1"/>
</dbReference>
<comment type="catalytic activity">
    <reaction evidence="19">
        <text>(6R)-5,10-methylenetetrahydrofolyl-(gamma-L-Glu)(n) + L-glutamate + ATP = (6R)-5,10-methylenetetrahydrofolyl-(gamma-L-Glu)(n+1) + ADP + phosphate + H(+)</text>
        <dbReference type="Rhea" id="RHEA:51912"/>
        <dbReference type="Rhea" id="RHEA-COMP:13257"/>
        <dbReference type="Rhea" id="RHEA-COMP:13258"/>
        <dbReference type="ChEBI" id="CHEBI:15378"/>
        <dbReference type="ChEBI" id="CHEBI:29985"/>
        <dbReference type="ChEBI" id="CHEBI:30616"/>
        <dbReference type="ChEBI" id="CHEBI:43474"/>
        <dbReference type="ChEBI" id="CHEBI:136572"/>
        <dbReference type="ChEBI" id="CHEBI:456216"/>
        <dbReference type="EC" id="6.3.2.17"/>
    </reaction>
</comment>
<dbReference type="PIRSF" id="PIRSF001563">
    <property type="entry name" value="Folylpolyglu_synth"/>
    <property type="match status" value="1"/>
</dbReference>
<evidence type="ECO:0000313" key="24">
    <source>
        <dbReference type="EMBL" id="SES83106.1"/>
    </source>
</evidence>
<keyword evidence="11 21" id="KW-0067">ATP-binding</keyword>
<dbReference type="GO" id="GO:0046654">
    <property type="term" value="P:tetrahydrofolate biosynthetic process"/>
    <property type="evidence" value="ECO:0007669"/>
    <property type="project" value="UniProtKB-UniPathway"/>
</dbReference>
<comment type="similarity">
    <text evidence="4 21">Belongs to the folylpolyglutamate synthase family.</text>
</comment>
<evidence type="ECO:0000256" key="7">
    <source>
        <dbReference type="ARBA" id="ARBA00019357"/>
    </source>
</evidence>
<dbReference type="GO" id="GO:0046656">
    <property type="term" value="P:folic acid biosynthetic process"/>
    <property type="evidence" value="ECO:0007669"/>
    <property type="project" value="UniProtKB-KW"/>
</dbReference>
<comment type="function">
    <text evidence="1">Functions in two distinct reactions of the de novo folate biosynthetic pathway. Catalyzes the addition of a glutamate residue to dihydropteroate (7,8-dihydropteroate or H2Pte) to form dihydrofolate (7,8-dihydrofolate monoglutamate or H2Pte-Glu). Also catalyzes successive additions of L-glutamate to tetrahydrofolate or 10-formyltetrahydrofolate or 5,10-methylenetetrahydrofolate, leading to folylpolyglutamate derivatives.</text>
</comment>
<evidence type="ECO:0000256" key="20">
    <source>
        <dbReference type="ARBA" id="ARBA00049161"/>
    </source>
</evidence>
<evidence type="ECO:0000256" key="3">
    <source>
        <dbReference type="ARBA" id="ARBA00005150"/>
    </source>
</evidence>
<evidence type="ECO:0000256" key="2">
    <source>
        <dbReference type="ARBA" id="ARBA00004799"/>
    </source>
</evidence>
<dbReference type="NCBIfam" id="TIGR01499">
    <property type="entry name" value="folC"/>
    <property type="match status" value="1"/>
</dbReference>
<name>A0A1H9ZPG7_THASX</name>
<comment type="catalytic activity">
    <reaction evidence="17">
        <text>(6S)-5,6,7,8-tetrahydrofolyl-(gamma-L-Glu)(n) + L-glutamate + ATP = (6S)-5,6,7,8-tetrahydrofolyl-(gamma-L-Glu)(n+1) + ADP + phosphate + H(+)</text>
        <dbReference type="Rhea" id="RHEA:10580"/>
        <dbReference type="Rhea" id="RHEA-COMP:14738"/>
        <dbReference type="Rhea" id="RHEA-COMP:14740"/>
        <dbReference type="ChEBI" id="CHEBI:15378"/>
        <dbReference type="ChEBI" id="CHEBI:29985"/>
        <dbReference type="ChEBI" id="CHEBI:30616"/>
        <dbReference type="ChEBI" id="CHEBI:43474"/>
        <dbReference type="ChEBI" id="CHEBI:141005"/>
        <dbReference type="ChEBI" id="CHEBI:456216"/>
        <dbReference type="EC" id="6.3.2.17"/>
    </reaction>
</comment>
<dbReference type="AlphaFoldDB" id="A0A1H9ZPG7"/>
<dbReference type="PANTHER" id="PTHR11136">
    <property type="entry name" value="FOLYLPOLYGLUTAMATE SYNTHASE-RELATED"/>
    <property type="match status" value="1"/>
</dbReference>